<gene>
    <name evidence="1" type="ORF">LOC62_04G006060</name>
</gene>
<sequence>MGAGLRGLAWRTLWARRRGRARCDGVCSVCRCERRQACSIHPARKAGGTCVASTTGVHIRGGSLGALRGRTNTLQRAHVSHDTFATMSLHVNGQDAPFRNHWTVGAGSVHTHHFQYLAYRRLDGATWFGAEVDDFESHYDRKGVWVWSFMTVRGRQEERRDTEVKAVSYDEYRRLWRDEEDVYWPAYDKELAKLKAAPAHRFDPAALLKTLAHHAAHKHVRAVEGDSHALQKRSDALW</sequence>
<evidence type="ECO:0000313" key="1">
    <source>
        <dbReference type="EMBL" id="WOO82578.1"/>
    </source>
</evidence>
<protein>
    <submittedName>
        <fullName evidence="1">Uncharacterized protein</fullName>
    </submittedName>
</protein>
<keyword evidence="2" id="KW-1185">Reference proteome</keyword>
<reference evidence="1" key="1">
    <citation type="submission" date="2023-10" db="EMBL/GenBank/DDBJ databases">
        <authorList>
            <person name="Noh H."/>
        </authorList>
    </citation>
    <scope>NUCLEOTIDE SEQUENCE</scope>
    <source>
        <strain evidence="1">DUCC4014</strain>
    </source>
</reference>
<name>A0AAF0Y9C2_9TREE</name>
<dbReference type="GeneID" id="87809287"/>
<dbReference type="RefSeq" id="XP_062628610.1">
    <property type="nucleotide sequence ID" value="XM_062772626.1"/>
</dbReference>
<evidence type="ECO:0000313" key="2">
    <source>
        <dbReference type="Proteomes" id="UP000827549"/>
    </source>
</evidence>
<organism evidence="1 2">
    <name type="scientific">Vanrija pseudolonga</name>
    <dbReference type="NCBI Taxonomy" id="143232"/>
    <lineage>
        <taxon>Eukaryota</taxon>
        <taxon>Fungi</taxon>
        <taxon>Dikarya</taxon>
        <taxon>Basidiomycota</taxon>
        <taxon>Agaricomycotina</taxon>
        <taxon>Tremellomycetes</taxon>
        <taxon>Trichosporonales</taxon>
        <taxon>Trichosporonaceae</taxon>
        <taxon>Vanrija</taxon>
    </lineage>
</organism>
<dbReference type="AlphaFoldDB" id="A0AAF0Y9C2"/>
<dbReference type="EMBL" id="CP086717">
    <property type="protein sequence ID" value="WOO82578.1"/>
    <property type="molecule type" value="Genomic_DNA"/>
</dbReference>
<proteinExistence type="predicted"/>
<accession>A0AAF0Y9C2</accession>
<dbReference type="Proteomes" id="UP000827549">
    <property type="component" value="Chromosome 4"/>
</dbReference>